<keyword evidence="7" id="KW-0408">Iron</keyword>
<reference evidence="13 14" key="1">
    <citation type="journal article" date="2023" name="Res Sq">
        <title>Genomic and morphological characterization of Knufia obscura isolated from the Mars 2020 spacecraft assembly facility.</title>
        <authorList>
            <person name="Chander A.M."/>
            <person name="Teixeira M.M."/>
            <person name="Singh N.K."/>
            <person name="Williams M.P."/>
            <person name="Parker C.W."/>
            <person name="Leo P."/>
            <person name="Stajich J.E."/>
            <person name="Torok T."/>
            <person name="Tighe S."/>
            <person name="Mason C.E."/>
            <person name="Venkateswaran K."/>
        </authorList>
    </citation>
    <scope>NUCLEOTIDE SEQUENCE [LARGE SCALE GENOMIC DNA]</scope>
    <source>
        <strain evidence="13 14">CCFEE 5817</strain>
    </source>
</reference>
<feature type="transmembrane region" description="Helical" evidence="12">
    <location>
        <begin position="260"/>
        <end position="279"/>
    </location>
</feature>
<comment type="catalytic activity">
    <reaction evidence="11">
        <text>Fe(II)-heme o + 2 A + H2O = Fe(II)-heme a + 2 AH2</text>
        <dbReference type="Rhea" id="RHEA:63388"/>
        <dbReference type="ChEBI" id="CHEBI:13193"/>
        <dbReference type="ChEBI" id="CHEBI:15377"/>
        <dbReference type="ChEBI" id="CHEBI:17499"/>
        <dbReference type="ChEBI" id="CHEBI:60530"/>
        <dbReference type="ChEBI" id="CHEBI:61715"/>
        <dbReference type="EC" id="1.17.99.9"/>
    </reaction>
    <physiologicalReaction direction="left-to-right" evidence="11">
        <dbReference type="Rhea" id="RHEA:63389"/>
    </physiologicalReaction>
</comment>
<feature type="transmembrane region" description="Helical" evidence="12">
    <location>
        <begin position="215"/>
        <end position="233"/>
    </location>
</feature>
<dbReference type="Pfam" id="PF02628">
    <property type="entry name" value="COX15-CtaA"/>
    <property type="match status" value="1"/>
</dbReference>
<evidence type="ECO:0000256" key="2">
    <source>
        <dbReference type="ARBA" id="ARBA00004141"/>
    </source>
</evidence>
<keyword evidence="5 12" id="KW-1133">Transmembrane helix</keyword>
<evidence type="ECO:0000256" key="3">
    <source>
        <dbReference type="ARBA" id="ARBA00022692"/>
    </source>
</evidence>
<accession>A0ABR0S2P0</accession>
<organism evidence="13 14">
    <name type="scientific">Knufia obscura</name>
    <dbReference type="NCBI Taxonomy" id="1635080"/>
    <lineage>
        <taxon>Eukaryota</taxon>
        <taxon>Fungi</taxon>
        <taxon>Dikarya</taxon>
        <taxon>Ascomycota</taxon>
        <taxon>Pezizomycotina</taxon>
        <taxon>Eurotiomycetes</taxon>
        <taxon>Chaetothyriomycetidae</taxon>
        <taxon>Chaetothyriales</taxon>
        <taxon>Trichomeriaceae</taxon>
        <taxon>Knufia</taxon>
    </lineage>
</organism>
<evidence type="ECO:0000313" key="13">
    <source>
        <dbReference type="EMBL" id="KAK5946744.1"/>
    </source>
</evidence>
<dbReference type="PANTHER" id="PTHR23289">
    <property type="entry name" value="CYTOCHROME C OXIDASE ASSEMBLY PROTEIN COX15"/>
    <property type="match status" value="1"/>
</dbReference>
<evidence type="ECO:0000256" key="4">
    <source>
        <dbReference type="ARBA" id="ARBA00022723"/>
    </source>
</evidence>
<evidence type="ECO:0000256" key="6">
    <source>
        <dbReference type="ARBA" id="ARBA00023002"/>
    </source>
</evidence>
<evidence type="ECO:0000256" key="10">
    <source>
        <dbReference type="ARBA" id="ARBA00044501"/>
    </source>
</evidence>
<dbReference type="RefSeq" id="XP_064734834.1">
    <property type="nucleotide sequence ID" value="XM_064869337.1"/>
</dbReference>
<comment type="pathway">
    <text evidence="10">Porphyrin-containing compound metabolism; heme A biosynthesis; heme A from heme O: step 1/1.</text>
</comment>
<comment type="caution">
    <text evidence="13">The sequence shown here is derived from an EMBL/GenBank/DDBJ whole genome shotgun (WGS) entry which is preliminary data.</text>
</comment>
<protein>
    <submittedName>
        <fullName evidence="13">Cytochrome c oxidase assembly protein cox15</fullName>
    </submittedName>
</protein>
<feature type="transmembrane region" description="Helical" evidence="12">
    <location>
        <begin position="185"/>
        <end position="203"/>
    </location>
</feature>
<keyword evidence="14" id="KW-1185">Reference proteome</keyword>
<evidence type="ECO:0000256" key="12">
    <source>
        <dbReference type="SAM" id="Phobius"/>
    </source>
</evidence>
<dbReference type="PANTHER" id="PTHR23289:SF2">
    <property type="entry name" value="CYTOCHROME C OXIDASE ASSEMBLY PROTEIN COX15 HOMOLOG"/>
    <property type="match status" value="1"/>
</dbReference>
<keyword evidence="8" id="KW-0350">Heme biosynthesis</keyword>
<feature type="transmembrane region" description="Helical" evidence="12">
    <location>
        <begin position="100"/>
        <end position="120"/>
    </location>
</feature>
<dbReference type="Proteomes" id="UP001334248">
    <property type="component" value="Unassembled WGS sequence"/>
</dbReference>
<gene>
    <name evidence="13" type="primary">COX15_2</name>
    <name evidence="13" type="ORF">PMZ80_000887</name>
</gene>
<keyword evidence="4" id="KW-0479">Metal-binding</keyword>
<evidence type="ECO:0000256" key="1">
    <source>
        <dbReference type="ARBA" id="ARBA00001970"/>
    </source>
</evidence>
<dbReference type="GeneID" id="89994336"/>
<dbReference type="InterPro" id="IPR023754">
    <property type="entry name" value="HemeA_Synthase_type2"/>
</dbReference>
<feature type="transmembrane region" description="Helical" evidence="12">
    <location>
        <begin position="457"/>
        <end position="475"/>
    </location>
</feature>
<name>A0ABR0S2P0_9EURO</name>
<proteinExistence type="inferred from homology"/>
<evidence type="ECO:0000256" key="9">
    <source>
        <dbReference type="ARBA" id="ARBA00023136"/>
    </source>
</evidence>
<feature type="transmembrane region" description="Helical" evidence="12">
    <location>
        <begin position="428"/>
        <end position="451"/>
    </location>
</feature>
<dbReference type="HAMAP" id="MF_01665">
    <property type="entry name" value="HemeA_synth_type2"/>
    <property type="match status" value="1"/>
</dbReference>
<evidence type="ECO:0000256" key="5">
    <source>
        <dbReference type="ARBA" id="ARBA00022989"/>
    </source>
</evidence>
<evidence type="ECO:0000256" key="8">
    <source>
        <dbReference type="ARBA" id="ARBA00023133"/>
    </source>
</evidence>
<keyword evidence="6" id="KW-0560">Oxidoreductase</keyword>
<feature type="transmembrane region" description="Helical" evidence="12">
    <location>
        <begin position="312"/>
        <end position="340"/>
    </location>
</feature>
<sequence length="577" mass="64177">MFATASFRHALREAAPNLSRRYFSCQARSVAPSSRHCISSNAKRLYTQDFKNARAQYRLTSTSCQRGFRTSAQLREAIAQAETAVKKSGSRFPETSSNAVAYWLLASAASVFGIVVFGGLTRLTESGLSITEWKPVTGSLPPMSHADWSHEFAKYRASPEFLILNSQMTLEEFKSIYWMEWIHRIWGRFVGLSFVLPAAYFIATKRVSKNMVPKLGGIAALIGFQGFLGWWMVKSGLKDDFLSADRRPGRDVPRVSQYRLAAHLGTAFVAYLSMLWCGLDILRTNKIVHGQGEKAAGTLYMLRNPALRPFKIAVAALLGLTFTTAMSGALVAGLDAGLIYNEFPYMGLGLTPPVKELFDPFYSHDASGANRDLVWRNMLENPSLVQLDHRILATTTFVAVHALWAWTRYSRTLREYLPRAAKKGVHGVVGFVWLQVILGISTLIYMVPIPLASAHQAGALALLTWTTVLGSRIWFPKVAAEVLRKRAGQAMGQKTSYSFPGIEKVKPNYGQGQAVPVMQASIGTAAATALGSMFLAGKVQEQKDEKRREERLMLREDQMEFLRRQQRGMVVPIVRSC</sequence>
<comment type="cofactor">
    <cofactor evidence="1">
        <name>heme b</name>
        <dbReference type="ChEBI" id="CHEBI:60344"/>
    </cofactor>
</comment>
<evidence type="ECO:0000313" key="14">
    <source>
        <dbReference type="Proteomes" id="UP001334248"/>
    </source>
</evidence>
<evidence type="ECO:0000256" key="11">
    <source>
        <dbReference type="ARBA" id="ARBA00048044"/>
    </source>
</evidence>
<comment type="subcellular location">
    <subcellularLocation>
        <location evidence="2">Membrane</location>
        <topology evidence="2">Multi-pass membrane protein</topology>
    </subcellularLocation>
</comment>
<dbReference type="EMBL" id="JAVHJV010000001">
    <property type="protein sequence ID" value="KAK5946744.1"/>
    <property type="molecule type" value="Genomic_DNA"/>
</dbReference>
<keyword evidence="3 12" id="KW-0812">Transmembrane</keyword>
<keyword evidence="9 12" id="KW-0472">Membrane</keyword>
<dbReference type="InterPro" id="IPR003780">
    <property type="entry name" value="COX15/CtaA_fam"/>
</dbReference>
<feature type="transmembrane region" description="Helical" evidence="12">
    <location>
        <begin position="389"/>
        <end position="407"/>
    </location>
</feature>
<evidence type="ECO:0000256" key="7">
    <source>
        <dbReference type="ARBA" id="ARBA00023004"/>
    </source>
</evidence>